<proteinExistence type="predicted"/>
<sequence>MAQNISINCTARPSELVPMIVWKYSDESTGDLKELSSLTERTDGRIYQEENGTLVISQVEESDPRKFLCFLTPKESSTATPISVAVNLEVHGRSIQIKVKKTGDGRPGPSQLDTRKKCCCIWEESDIEVGIGVESSPLAAKQHIARYYKPNTLEAIGRLPASGY</sequence>
<organism evidence="2 3">
    <name type="scientific">Dibothriocephalus latus</name>
    <name type="common">Fish tapeworm</name>
    <name type="synonym">Diphyllobothrium latum</name>
    <dbReference type="NCBI Taxonomy" id="60516"/>
    <lineage>
        <taxon>Eukaryota</taxon>
        <taxon>Metazoa</taxon>
        <taxon>Spiralia</taxon>
        <taxon>Lophotrochozoa</taxon>
        <taxon>Platyhelminthes</taxon>
        <taxon>Cestoda</taxon>
        <taxon>Eucestoda</taxon>
        <taxon>Diphyllobothriidea</taxon>
        <taxon>Diphyllobothriidae</taxon>
        <taxon>Dibothriocephalus</taxon>
    </lineage>
</organism>
<protein>
    <recommendedName>
        <fullName evidence="1">Ig-like domain-containing protein</fullName>
    </recommendedName>
</protein>
<dbReference type="InterPro" id="IPR007110">
    <property type="entry name" value="Ig-like_dom"/>
</dbReference>
<gene>
    <name evidence="2" type="ORF">DILT_LOCUS15524</name>
</gene>
<name>A0A3P7QEP5_DIBLA</name>
<evidence type="ECO:0000259" key="1">
    <source>
        <dbReference type="PROSITE" id="PS50835"/>
    </source>
</evidence>
<evidence type="ECO:0000313" key="2">
    <source>
        <dbReference type="EMBL" id="VDN30372.1"/>
    </source>
</evidence>
<accession>A0A3P7QEP5</accession>
<feature type="domain" description="Ig-like" evidence="1">
    <location>
        <begin position="1"/>
        <end position="85"/>
    </location>
</feature>
<dbReference type="AlphaFoldDB" id="A0A3P7QEP5"/>
<dbReference type="Gene3D" id="2.60.40.10">
    <property type="entry name" value="Immunoglobulins"/>
    <property type="match status" value="1"/>
</dbReference>
<dbReference type="PROSITE" id="PS50835">
    <property type="entry name" value="IG_LIKE"/>
    <property type="match status" value="1"/>
</dbReference>
<dbReference type="Proteomes" id="UP000281553">
    <property type="component" value="Unassembled WGS sequence"/>
</dbReference>
<keyword evidence="3" id="KW-1185">Reference proteome</keyword>
<dbReference type="SUPFAM" id="SSF48726">
    <property type="entry name" value="Immunoglobulin"/>
    <property type="match status" value="1"/>
</dbReference>
<evidence type="ECO:0000313" key="3">
    <source>
        <dbReference type="Proteomes" id="UP000281553"/>
    </source>
</evidence>
<reference evidence="2 3" key="1">
    <citation type="submission" date="2018-11" db="EMBL/GenBank/DDBJ databases">
        <authorList>
            <consortium name="Pathogen Informatics"/>
        </authorList>
    </citation>
    <scope>NUCLEOTIDE SEQUENCE [LARGE SCALE GENOMIC DNA]</scope>
</reference>
<dbReference type="InterPro" id="IPR036179">
    <property type="entry name" value="Ig-like_dom_sf"/>
</dbReference>
<dbReference type="InterPro" id="IPR013783">
    <property type="entry name" value="Ig-like_fold"/>
</dbReference>
<dbReference type="EMBL" id="UYRU01079706">
    <property type="protein sequence ID" value="VDN30372.1"/>
    <property type="molecule type" value="Genomic_DNA"/>
</dbReference>
<dbReference type="OrthoDB" id="10001713at2759"/>